<evidence type="ECO:0000313" key="3">
    <source>
        <dbReference type="Proteomes" id="UP000198287"/>
    </source>
</evidence>
<gene>
    <name evidence="2" type="ORF">Fcan01_19978</name>
</gene>
<reference evidence="2 3" key="1">
    <citation type="submission" date="2015-12" db="EMBL/GenBank/DDBJ databases">
        <title>The genome of Folsomia candida.</title>
        <authorList>
            <person name="Faddeeva A."/>
            <person name="Derks M.F."/>
            <person name="Anvar Y."/>
            <person name="Smit S."/>
            <person name="Van Straalen N."/>
            <person name="Roelofs D."/>
        </authorList>
    </citation>
    <scope>NUCLEOTIDE SEQUENCE [LARGE SCALE GENOMIC DNA]</scope>
    <source>
        <strain evidence="2 3">VU population</strain>
        <tissue evidence="2">Whole body</tissue>
    </source>
</reference>
<sequence length="358" mass="40634">MTKKLDTVIRTPKRLTVCYAMHPSLEEIVSVIEYLRPKILTPLVMPFASSLQEIKEAFRKYCGHSFIYNDYRTPCEIINDPADRFNKKSPHPVAKLNPALMGLVPIKKWAEDIDPDASDSSDDEFQMPARTTPNKKEIVIQFNRDPLEDSDKIDPGHPIPPSPLQKSHHLLHHQLPLLSPQKSSMSSTSPLRPLQDLCQLQTVRPCHLLRPPIRSSCQMAPLENQLLHPPSELQCSTGSSLHPLSPLRPRINPQFPHPPQKFAPPHLNHRLQQSSKHPEIPPEKRQLLRHLLPPPPSHVSTRSSPSPHSLLRTLRPSKLAPNTRSSRSRTIRTMPEVRPTSKKQNLRILKPSHSSSNN</sequence>
<feature type="compositionally biased region" description="Polar residues" evidence="1">
    <location>
        <begin position="233"/>
        <end position="242"/>
    </location>
</feature>
<name>A0A226DKP6_FOLCA</name>
<feature type="compositionally biased region" description="Basic and acidic residues" evidence="1">
    <location>
        <begin position="276"/>
        <end position="286"/>
    </location>
</feature>
<evidence type="ECO:0000313" key="2">
    <source>
        <dbReference type="EMBL" id="OXA45181.1"/>
    </source>
</evidence>
<proteinExistence type="predicted"/>
<dbReference type="EMBL" id="LNIX01000018">
    <property type="protein sequence ID" value="OXA45181.1"/>
    <property type="molecule type" value="Genomic_DNA"/>
</dbReference>
<accession>A0A226DKP6</accession>
<dbReference type="AlphaFoldDB" id="A0A226DKP6"/>
<dbReference type="Proteomes" id="UP000198287">
    <property type="component" value="Unassembled WGS sequence"/>
</dbReference>
<dbReference type="OrthoDB" id="262529at2759"/>
<evidence type="ECO:0000256" key="1">
    <source>
        <dbReference type="SAM" id="MobiDB-lite"/>
    </source>
</evidence>
<feature type="region of interest" description="Disordered" evidence="1">
    <location>
        <begin position="229"/>
        <end position="358"/>
    </location>
</feature>
<feature type="compositionally biased region" description="Polar residues" evidence="1">
    <location>
        <begin position="298"/>
        <end position="307"/>
    </location>
</feature>
<comment type="caution">
    <text evidence="2">The sequence shown here is derived from an EMBL/GenBank/DDBJ whole genome shotgun (WGS) entry which is preliminary data.</text>
</comment>
<keyword evidence="3" id="KW-1185">Reference proteome</keyword>
<protein>
    <submittedName>
        <fullName evidence="2">Protein artemis</fullName>
    </submittedName>
</protein>
<organism evidence="2 3">
    <name type="scientific">Folsomia candida</name>
    <name type="common">Springtail</name>
    <dbReference type="NCBI Taxonomy" id="158441"/>
    <lineage>
        <taxon>Eukaryota</taxon>
        <taxon>Metazoa</taxon>
        <taxon>Ecdysozoa</taxon>
        <taxon>Arthropoda</taxon>
        <taxon>Hexapoda</taxon>
        <taxon>Collembola</taxon>
        <taxon>Entomobryomorpha</taxon>
        <taxon>Isotomoidea</taxon>
        <taxon>Isotomidae</taxon>
        <taxon>Proisotominae</taxon>
        <taxon>Folsomia</taxon>
    </lineage>
</organism>
<feature type="region of interest" description="Disordered" evidence="1">
    <location>
        <begin position="147"/>
        <end position="166"/>
    </location>
</feature>